<dbReference type="Gene3D" id="3.30.360.10">
    <property type="entry name" value="Dihydrodipicolinate Reductase, domain 2"/>
    <property type="match status" value="1"/>
</dbReference>
<dbReference type="RefSeq" id="WP_146842308.1">
    <property type="nucleotide sequence ID" value="NZ_BJWG01000004.1"/>
</dbReference>
<dbReference type="GO" id="GO:0016491">
    <property type="term" value="F:oxidoreductase activity"/>
    <property type="evidence" value="ECO:0007669"/>
    <property type="project" value="UniProtKB-KW"/>
</dbReference>
<feature type="domain" description="GFO/IDH/MocA-like oxidoreductase" evidence="5">
    <location>
        <begin position="132"/>
        <end position="250"/>
    </location>
</feature>
<dbReference type="Pfam" id="PF01408">
    <property type="entry name" value="GFO_IDH_MocA"/>
    <property type="match status" value="1"/>
</dbReference>
<dbReference type="InterPro" id="IPR051317">
    <property type="entry name" value="Gfo/Idh/MocA_oxidoreduct"/>
</dbReference>
<name>A0A511J9G5_9CELL</name>
<evidence type="ECO:0000256" key="3">
    <source>
        <dbReference type="ARBA" id="ARBA00023027"/>
    </source>
</evidence>
<dbReference type="PANTHER" id="PTHR43708">
    <property type="entry name" value="CONSERVED EXPRESSED OXIDOREDUCTASE (EUROFUNG)"/>
    <property type="match status" value="1"/>
</dbReference>
<gene>
    <name evidence="6" type="ORF">CCO02nite_12950</name>
</gene>
<dbReference type="EMBL" id="BJWG01000004">
    <property type="protein sequence ID" value="GEL94637.1"/>
    <property type="molecule type" value="Genomic_DNA"/>
</dbReference>
<dbReference type="Proteomes" id="UP000321720">
    <property type="component" value="Unassembled WGS sequence"/>
</dbReference>
<dbReference type="AlphaFoldDB" id="A0A511J9G5"/>
<evidence type="ECO:0000313" key="6">
    <source>
        <dbReference type="EMBL" id="GEL94637.1"/>
    </source>
</evidence>
<dbReference type="InterPro" id="IPR055170">
    <property type="entry name" value="GFO_IDH_MocA-like_dom"/>
</dbReference>
<evidence type="ECO:0000313" key="7">
    <source>
        <dbReference type="Proteomes" id="UP000321720"/>
    </source>
</evidence>
<evidence type="ECO:0000259" key="4">
    <source>
        <dbReference type="Pfam" id="PF01408"/>
    </source>
</evidence>
<evidence type="ECO:0000256" key="2">
    <source>
        <dbReference type="ARBA" id="ARBA00023002"/>
    </source>
</evidence>
<dbReference type="Gene3D" id="3.40.50.720">
    <property type="entry name" value="NAD(P)-binding Rossmann-like Domain"/>
    <property type="match status" value="1"/>
</dbReference>
<keyword evidence="3" id="KW-0520">NAD</keyword>
<dbReference type="OrthoDB" id="179913at2"/>
<comment type="caution">
    <text evidence="6">The sequence shown here is derived from an EMBL/GenBank/DDBJ whole genome shotgun (WGS) entry which is preliminary data.</text>
</comment>
<accession>A0A511J9G5</accession>
<dbReference type="GO" id="GO:0000166">
    <property type="term" value="F:nucleotide binding"/>
    <property type="evidence" value="ECO:0007669"/>
    <property type="project" value="InterPro"/>
</dbReference>
<feature type="domain" description="Gfo/Idh/MocA-like oxidoreductase N-terminal" evidence="4">
    <location>
        <begin position="4"/>
        <end position="122"/>
    </location>
</feature>
<dbReference type="InterPro" id="IPR036291">
    <property type="entry name" value="NAD(P)-bd_dom_sf"/>
</dbReference>
<keyword evidence="7" id="KW-1185">Reference proteome</keyword>
<comment type="similarity">
    <text evidence="1">Belongs to the Gfo/Idh/MocA family.</text>
</comment>
<dbReference type="SUPFAM" id="SSF55347">
    <property type="entry name" value="Glyceraldehyde-3-phosphate dehydrogenase-like, C-terminal domain"/>
    <property type="match status" value="1"/>
</dbReference>
<dbReference type="InterPro" id="IPR000683">
    <property type="entry name" value="Gfo/Idh/MocA-like_OxRdtase_N"/>
</dbReference>
<dbReference type="PANTHER" id="PTHR43708:SF5">
    <property type="entry name" value="CONSERVED EXPRESSED OXIDOREDUCTASE (EUROFUNG)-RELATED"/>
    <property type="match status" value="1"/>
</dbReference>
<dbReference type="Pfam" id="PF22725">
    <property type="entry name" value="GFO_IDH_MocA_C3"/>
    <property type="match status" value="1"/>
</dbReference>
<organism evidence="6 7">
    <name type="scientific">Cellulomonas composti</name>
    <dbReference type="NCBI Taxonomy" id="266130"/>
    <lineage>
        <taxon>Bacteria</taxon>
        <taxon>Bacillati</taxon>
        <taxon>Actinomycetota</taxon>
        <taxon>Actinomycetes</taxon>
        <taxon>Micrococcales</taxon>
        <taxon>Cellulomonadaceae</taxon>
        <taxon>Cellulomonas</taxon>
    </lineage>
</organism>
<sequence length="341" mass="36703">MAISTVVVGFGLAGRVFHAPLIDADPDYSLDAIVTSSDERVAAASARYPGARVVPDLDALLRDGRVPDLAVVATPNDSHVALARRLLEGGVDVVVDKPLAPRSAEAAALVVHARELGRRLTVFQNRRWDGDFRTVRDLVAGGELGEVLQFESAFGWWSPTIGASWRDRLPLADGGGVLFDLGPHLIDQAIALFGPVESIHAELDQRRAGAVNDDDSFVALTHRSGVRSRLWMSVVLPEQRPRFRVTGRRAVATSWGLDPQEPQLADGVVPDDPAYGIHGEHPTIAVVSPDTVRHVPKAAGDYPAFYRELAAALRDGGPLPVDPTTSVEVIELMERAIDARA</sequence>
<dbReference type="SUPFAM" id="SSF51735">
    <property type="entry name" value="NAD(P)-binding Rossmann-fold domains"/>
    <property type="match status" value="1"/>
</dbReference>
<proteinExistence type="inferred from homology"/>
<evidence type="ECO:0000259" key="5">
    <source>
        <dbReference type="Pfam" id="PF22725"/>
    </source>
</evidence>
<evidence type="ECO:0000256" key="1">
    <source>
        <dbReference type="ARBA" id="ARBA00010928"/>
    </source>
</evidence>
<reference evidence="6 7" key="1">
    <citation type="submission" date="2019-07" db="EMBL/GenBank/DDBJ databases">
        <title>Whole genome shotgun sequence of Cellulomonas composti NBRC 100758.</title>
        <authorList>
            <person name="Hosoyama A."/>
            <person name="Uohara A."/>
            <person name="Ohji S."/>
            <person name="Ichikawa N."/>
        </authorList>
    </citation>
    <scope>NUCLEOTIDE SEQUENCE [LARGE SCALE GENOMIC DNA]</scope>
    <source>
        <strain evidence="6 7">NBRC 100758</strain>
    </source>
</reference>
<protein>
    <submittedName>
        <fullName evidence="6">Oxidoreductase</fullName>
    </submittedName>
</protein>
<keyword evidence="2" id="KW-0560">Oxidoreductase</keyword>